<keyword evidence="5" id="KW-0333">Golgi apparatus</keyword>
<protein>
    <submittedName>
        <fullName evidence="8">Van1 protein</fullName>
    </submittedName>
</protein>
<comment type="similarity">
    <text evidence="7">Belongs to the ANP1/MMN9/VAN1 family.</text>
</comment>
<dbReference type="GO" id="GO:0000009">
    <property type="term" value="F:alpha-1,6-mannosyltransferase activity"/>
    <property type="evidence" value="ECO:0007669"/>
    <property type="project" value="TreeGrafter"/>
</dbReference>
<keyword evidence="6" id="KW-0472">Membrane</keyword>
<name>A0AAV5RHW1_STABA</name>
<gene>
    <name evidence="8" type="ORF">DASB73_019930</name>
</gene>
<dbReference type="EMBL" id="BTGC01000003">
    <property type="protein sequence ID" value="GMM51035.1"/>
    <property type="molecule type" value="Genomic_DNA"/>
</dbReference>
<evidence type="ECO:0000256" key="1">
    <source>
        <dbReference type="ARBA" id="ARBA00004323"/>
    </source>
</evidence>
<reference evidence="8 9" key="1">
    <citation type="journal article" date="2023" name="Elife">
        <title>Identification of key yeast species and microbe-microbe interactions impacting larval growth of Drosophila in the wild.</title>
        <authorList>
            <person name="Mure A."/>
            <person name="Sugiura Y."/>
            <person name="Maeda R."/>
            <person name="Honda K."/>
            <person name="Sakurai N."/>
            <person name="Takahashi Y."/>
            <person name="Watada M."/>
            <person name="Katoh T."/>
            <person name="Gotoh A."/>
            <person name="Gotoh Y."/>
            <person name="Taniguchi I."/>
            <person name="Nakamura K."/>
            <person name="Hayashi T."/>
            <person name="Katayama T."/>
            <person name="Uemura T."/>
            <person name="Hattori Y."/>
        </authorList>
    </citation>
    <scope>NUCLEOTIDE SEQUENCE [LARGE SCALE GENOMIC DNA]</scope>
    <source>
        <strain evidence="8 9">SB-73</strain>
    </source>
</reference>
<proteinExistence type="inferred from homology"/>
<dbReference type="PANTHER" id="PTHR43083:SF5">
    <property type="entry name" value="MANNAN POLYMERASE I COMPLEX VAN1 SUBUNIT"/>
    <property type="match status" value="1"/>
</dbReference>
<organism evidence="8 9">
    <name type="scientific">Starmerella bacillaris</name>
    <name type="common">Yeast</name>
    <name type="synonym">Candida zemplinina</name>
    <dbReference type="NCBI Taxonomy" id="1247836"/>
    <lineage>
        <taxon>Eukaryota</taxon>
        <taxon>Fungi</taxon>
        <taxon>Dikarya</taxon>
        <taxon>Ascomycota</taxon>
        <taxon>Saccharomycotina</taxon>
        <taxon>Dipodascomycetes</taxon>
        <taxon>Dipodascales</taxon>
        <taxon>Trichomonascaceae</taxon>
        <taxon>Starmerella</taxon>
    </lineage>
</organism>
<dbReference type="SUPFAM" id="SSF53448">
    <property type="entry name" value="Nucleotide-diphospho-sugar transferases"/>
    <property type="match status" value="1"/>
</dbReference>
<dbReference type="InterPro" id="IPR029044">
    <property type="entry name" value="Nucleotide-diphossugar_trans"/>
</dbReference>
<evidence type="ECO:0000256" key="3">
    <source>
        <dbReference type="ARBA" id="ARBA00022968"/>
    </source>
</evidence>
<dbReference type="FunFam" id="3.90.550.10:FF:000017">
    <property type="entry name" value="Mannan polymerase II complex ANP1 subunit"/>
    <property type="match status" value="1"/>
</dbReference>
<evidence type="ECO:0000313" key="9">
    <source>
        <dbReference type="Proteomes" id="UP001362899"/>
    </source>
</evidence>
<dbReference type="GO" id="GO:0000032">
    <property type="term" value="P:cell wall mannoprotein biosynthetic process"/>
    <property type="evidence" value="ECO:0007669"/>
    <property type="project" value="TreeGrafter"/>
</dbReference>
<dbReference type="GO" id="GO:0006487">
    <property type="term" value="P:protein N-linked glycosylation"/>
    <property type="evidence" value="ECO:0007669"/>
    <property type="project" value="TreeGrafter"/>
</dbReference>
<keyword evidence="4" id="KW-1133">Transmembrane helix</keyword>
<dbReference type="Gene3D" id="3.90.550.10">
    <property type="entry name" value="Spore Coat Polysaccharide Biosynthesis Protein SpsA, Chain A"/>
    <property type="match status" value="1"/>
</dbReference>
<evidence type="ECO:0000313" key="8">
    <source>
        <dbReference type="EMBL" id="GMM51035.1"/>
    </source>
</evidence>
<dbReference type="InterPro" id="IPR052086">
    <property type="entry name" value="Mannan_Polymerase_Subunit"/>
</dbReference>
<dbReference type="GO" id="GO:0000136">
    <property type="term" value="C:mannan polymerase complex"/>
    <property type="evidence" value="ECO:0007669"/>
    <property type="project" value="TreeGrafter"/>
</dbReference>
<evidence type="ECO:0000256" key="7">
    <source>
        <dbReference type="ARBA" id="ARBA00037964"/>
    </source>
</evidence>
<sequence length="411" mass="47330">MAGTILPLHDRHETKPSSEYSRRFKSWRLKMRRNKRTYLAFHILVLLFIFNAYAKNIRTKRINNERIADPEFVVVDSDPTLFTETFSMDETYGTSVDYYDFNKISLLPDRTNIGGRLLLCIPLRNAESVLDMMFDHLYNLTYPHTLIDLAFLVGDSTDNTLDLLQEQAVILQNQWSSDKVFNKIDVFKHDFGATIGQGVDDRHGVHVQAERRKLMGRARNWLLSTTLKPYHSWVYWRDADIERSPASIIEDLMAFDKDVTVPNVWRPLPKWLGGQQPYDLNSWVESSEAIRLASTLDEDDVIVEGYAEYPTWRVHLAYLRSEEGSLDEFINLDGVGGVSILAKAKVFRSGANFPGFSFLSHAETEGFGKMCKKMGMSVIGLPHYTIWHQYEPSEDDLKKMKEMKAQGLPID</sequence>
<evidence type="ECO:0000256" key="2">
    <source>
        <dbReference type="ARBA" id="ARBA00022692"/>
    </source>
</evidence>
<accession>A0AAV5RHW1</accession>
<comment type="caution">
    <text evidence="8">The sequence shown here is derived from an EMBL/GenBank/DDBJ whole genome shotgun (WGS) entry which is preliminary data.</text>
</comment>
<dbReference type="PANTHER" id="PTHR43083">
    <property type="entry name" value="MANNAN POLYMERASE II"/>
    <property type="match status" value="1"/>
</dbReference>
<comment type="subcellular location">
    <subcellularLocation>
        <location evidence="1">Golgi apparatus membrane</location>
        <topology evidence="1">Single-pass type II membrane protein</topology>
    </subcellularLocation>
</comment>
<evidence type="ECO:0000256" key="6">
    <source>
        <dbReference type="ARBA" id="ARBA00023136"/>
    </source>
</evidence>
<keyword evidence="2" id="KW-0812">Transmembrane</keyword>
<dbReference type="AlphaFoldDB" id="A0AAV5RHW1"/>
<keyword evidence="3" id="KW-0735">Signal-anchor</keyword>
<evidence type="ECO:0000256" key="5">
    <source>
        <dbReference type="ARBA" id="ARBA00023034"/>
    </source>
</evidence>
<evidence type="ECO:0000256" key="4">
    <source>
        <dbReference type="ARBA" id="ARBA00022989"/>
    </source>
</evidence>
<dbReference type="Proteomes" id="UP001362899">
    <property type="component" value="Unassembled WGS sequence"/>
</dbReference>
<dbReference type="Pfam" id="PF03452">
    <property type="entry name" value="Anp1"/>
    <property type="match status" value="1"/>
</dbReference>
<keyword evidence="9" id="KW-1185">Reference proteome</keyword>